<name>A0A2S5KT99_9PROT</name>
<feature type="domain" description="DUF3828" evidence="2">
    <location>
        <begin position="28"/>
        <end position="140"/>
    </location>
</feature>
<feature type="chain" id="PRO_5015429315" description="DUF3828 domain-containing protein" evidence="1">
    <location>
        <begin position="22"/>
        <end position="142"/>
    </location>
</feature>
<accession>A0A2S5KT99</accession>
<dbReference type="Pfam" id="PF12883">
    <property type="entry name" value="DUF3828"/>
    <property type="match status" value="1"/>
</dbReference>
<reference evidence="3 4" key="1">
    <citation type="submission" date="2018-02" db="EMBL/GenBank/DDBJ databases">
        <title>novel marine gammaproteobacteria from coastal saline agro ecosystem.</title>
        <authorList>
            <person name="Krishnan R."/>
            <person name="Ramesh Kumar N."/>
        </authorList>
    </citation>
    <scope>NUCLEOTIDE SEQUENCE [LARGE SCALE GENOMIC DNA]</scope>
    <source>
        <strain evidence="3 4">228</strain>
    </source>
</reference>
<evidence type="ECO:0000259" key="2">
    <source>
        <dbReference type="Pfam" id="PF12883"/>
    </source>
</evidence>
<dbReference type="OrthoDB" id="7000318at2"/>
<sequence length="142" mass="16271">MKALASALFACLALLLNPAVADTSTPPAVVKHFYHWYLQELRDNRDPLDNRQGQLEHGVAAKLASTLARQLQGDEPLDEDYFLKAQDFLDSWTQHQHVQLQESSNDESEVLLTLGTAQEQWPLRVRLVQQEGQWRIREVQKP</sequence>
<evidence type="ECO:0000313" key="3">
    <source>
        <dbReference type="EMBL" id="PPC77892.1"/>
    </source>
</evidence>
<keyword evidence="1" id="KW-0732">Signal</keyword>
<proteinExistence type="predicted"/>
<dbReference type="EMBL" id="PRLP01000024">
    <property type="protein sequence ID" value="PPC77892.1"/>
    <property type="molecule type" value="Genomic_DNA"/>
</dbReference>
<evidence type="ECO:0000313" key="4">
    <source>
        <dbReference type="Proteomes" id="UP000238196"/>
    </source>
</evidence>
<dbReference type="InterPro" id="IPR024289">
    <property type="entry name" value="DUF3828"/>
</dbReference>
<dbReference type="Gene3D" id="3.10.450.50">
    <property type="match status" value="1"/>
</dbReference>
<gene>
    <name evidence="3" type="ORF">C4K68_08265</name>
</gene>
<dbReference type="AlphaFoldDB" id="A0A2S5KT99"/>
<organism evidence="3 4">
    <name type="scientific">Proteobacteria bacterium 228</name>
    <dbReference type="NCBI Taxonomy" id="2083153"/>
    <lineage>
        <taxon>Bacteria</taxon>
        <taxon>Pseudomonadati</taxon>
        <taxon>Pseudomonadota</taxon>
    </lineage>
</organism>
<protein>
    <recommendedName>
        <fullName evidence="2">DUF3828 domain-containing protein</fullName>
    </recommendedName>
</protein>
<evidence type="ECO:0000256" key="1">
    <source>
        <dbReference type="SAM" id="SignalP"/>
    </source>
</evidence>
<comment type="caution">
    <text evidence="3">The sequence shown here is derived from an EMBL/GenBank/DDBJ whole genome shotgun (WGS) entry which is preliminary data.</text>
</comment>
<feature type="signal peptide" evidence="1">
    <location>
        <begin position="1"/>
        <end position="21"/>
    </location>
</feature>
<dbReference type="Proteomes" id="UP000238196">
    <property type="component" value="Unassembled WGS sequence"/>
</dbReference>